<organism evidence="2">
    <name type="scientific">Pseudomonas sp. MYb327</name>
    <dbReference type="NCBI Taxonomy" id="2745230"/>
    <lineage>
        <taxon>Bacteria</taxon>
        <taxon>Pseudomonadati</taxon>
        <taxon>Pseudomonadota</taxon>
        <taxon>Gammaproteobacteria</taxon>
        <taxon>Pseudomonadales</taxon>
        <taxon>Pseudomonadaceae</taxon>
        <taxon>Pseudomonas</taxon>
    </lineage>
</organism>
<dbReference type="EMBL" id="CP159258">
    <property type="protein sequence ID" value="XCG72229.1"/>
    <property type="molecule type" value="Genomic_DNA"/>
</dbReference>
<reference evidence="2" key="1">
    <citation type="submission" date="2024-06" db="EMBL/GenBank/DDBJ databases">
        <title>The Caenorhabditis elegans bacterial microbiome influences microsporidia infection through nutrient limitation and inhibiting parasite invasion.</title>
        <authorList>
            <person name="Tamim El Jarkass H."/>
            <person name="Castelblanco S."/>
            <person name="Kaur M."/>
            <person name="Wan Y.C."/>
            <person name="Ellis A.E."/>
            <person name="Sheldon R.D."/>
            <person name="Lien E.C."/>
            <person name="Burton N.O."/>
            <person name="Wright G.D."/>
            <person name="Reinke A.W."/>
        </authorList>
    </citation>
    <scope>NUCLEOTIDE SEQUENCE</scope>
    <source>
        <strain evidence="2">MYb327</strain>
    </source>
</reference>
<dbReference type="InterPro" id="IPR006342">
    <property type="entry name" value="FkbM_mtfrase"/>
</dbReference>
<accession>A0AAU8DZU3</accession>
<feature type="domain" description="Methyltransferase FkbM" evidence="1">
    <location>
        <begin position="132"/>
        <end position="279"/>
    </location>
</feature>
<dbReference type="Pfam" id="PF05050">
    <property type="entry name" value="Methyltransf_21"/>
    <property type="match status" value="1"/>
</dbReference>
<name>A0AAU8DZU3_9PSED</name>
<evidence type="ECO:0000259" key="1">
    <source>
        <dbReference type="Pfam" id="PF05050"/>
    </source>
</evidence>
<dbReference type="GO" id="GO:0032259">
    <property type="term" value="P:methylation"/>
    <property type="evidence" value="ECO:0007669"/>
    <property type="project" value="UniProtKB-KW"/>
</dbReference>
<dbReference type="AlphaFoldDB" id="A0AAU8DZU3"/>
<gene>
    <name evidence="2" type="ORF">ABVN21_15810</name>
</gene>
<keyword evidence="2" id="KW-0808">Transferase</keyword>
<dbReference type="GO" id="GO:0008168">
    <property type="term" value="F:methyltransferase activity"/>
    <property type="evidence" value="ECO:0007669"/>
    <property type="project" value="UniProtKB-KW"/>
</dbReference>
<protein>
    <submittedName>
        <fullName evidence="2">FkbM family methyltransferase</fullName>
    </submittedName>
</protein>
<dbReference type="RefSeq" id="WP_339552715.1">
    <property type="nucleotide sequence ID" value="NZ_CP159258.1"/>
</dbReference>
<proteinExistence type="predicted"/>
<sequence>MRKNLTLFQKLDAALDALRNLGERQQKLENLIHQKTLSADDLVKVNPLLRRNTIANDAAVQKQLIASWEASPPTVLAHRDLVKYGFRAFSQNDEDGILLRLFAQIGTTNCYAIEIGSNCNHSDIGIPENLTTNLIINHGWHASVIELEEIECSRMRYFFARAHATQHYHWEREGVNTYYSPNIVQQMVSPENINEVLIAANPQLEPDLLILDIDGGDYAVMEKVTAIRPRVVVVEFEKRFRDRYSVVQPDRNEFSKRWQQSGATSLNAWIKLFDLKGYRLCTVGTCSYNAFFVRADVAEGRLETLSASEAYESHPVFSSISEDFWVVPDESWVAV</sequence>
<keyword evidence="2" id="KW-0489">Methyltransferase</keyword>
<evidence type="ECO:0000313" key="2">
    <source>
        <dbReference type="EMBL" id="XCG72229.1"/>
    </source>
</evidence>